<feature type="region of interest" description="Disordered" evidence="1">
    <location>
        <begin position="30"/>
        <end position="50"/>
    </location>
</feature>
<accession>A1YJZ4</accession>
<gene>
    <name evidence="2" type="primary">bam</name>
</gene>
<feature type="region of interest" description="Disordered" evidence="1">
    <location>
        <begin position="368"/>
        <end position="390"/>
    </location>
</feature>
<evidence type="ECO:0000313" key="2">
    <source>
        <dbReference type="EMBL" id="ABL86442.1"/>
    </source>
</evidence>
<organism evidence="2">
    <name type="scientific">Drosophila prostipennis</name>
    <dbReference type="NCBI Taxonomy" id="94111"/>
    <lineage>
        <taxon>Eukaryota</taxon>
        <taxon>Metazoa</taxon>
        <taxon>Ecdysozoa</taxon>
        <taxon>Arthropoda</taxon>
        <taxon>Hexapoda</taxon>
        <taxon>Insecta</taxon>
        <taxon>Pterygota</taxon>
        <taxon>Neoptera</taxon>
        <taxon>Endopterygota</taxon>
        <taxon>Diptera</taxon>
        <taxon>Brachycera</taxon>
        <taxon>Muscomorpha</taxon>
        <taxon>Ephydroidea</taxon>
        <taxon>Drosophilidae</taxon>
        <taxon>Drosophila</taxon>
        <taxon>Sophophora</taxon>
    </lineage>
</organism>
<protein>
    <submittedName>
        <fullName evidence="2">Bag of marbles</fullName>
    </submittedName>
</protein>
<evidence type="ECO:0000256" key="1">
    <source>
        <dbReference type="SAM" id="MobiDB-lite"/>
    </source>
</evidence>
<sequence length="390" mass="44481">MFNARALGVGLSALDDLQLARNLMERQEELSSMLETNESAPLGSEDSENDEICRASSSSGVLSEIQNNFRGLRLDHSAPSFEFHGFNCLQQLYKRSRHAGCGGSSAKKSRSGCPALFFVSGPKQEQLQKENMWNQRRREEVNNFAQPITIEKLRSINLHGDCLEHNAVVRVLNLFRSLHDHLTADLGFSRQNSMPSDYLFAMPVKNSMPKSLNVRYQLQVLCTKVERFLTQQRRILETNHHFDFEKYSECDKLLKGSSSYLQSFNQFLTIEMRHRNGNFVNNSAKSLLLAAAELEASKARSLTDEEIYIGQQYKLENAVNCAIEQDEFLTALLAHPENYFPPNVMAICGPPRCEQDGQGLPDWMEEYELEDEAPSSPPRRYDRVFLRPRS</sequence>
<reference evidence="2" key="1">
    <citation type="journal article" date="2007" name="Mol. Biol. Evol.">
        <title>Recurrent positive selection at bgcn, a key determinant of germ line differentiation, does not appear to be driven by simple coevolution with its partner protein bam.</title>
        <authorList>
            <person name="Bauer DuMont V.L."/>
            <person name="Flores H.A."/>
            <person name="Wright M.H."/>
            <person name="Aquadro C.F."/>
        </authorList>
    </citation>
    <scope>NUCLEOTIDE SEQUENCE</scope>
</reference>
<proteinExistence type="predicted"/>
<dbReference type="AlphaFoldDB" id="A1YJZ4"/>
<feature type="compositionally biased region" description="Basic and acidic residues" evidence="1">
    <location>
        <begin position="379"/>
        <end position="390"/>
    </location>
</feature>
<name>A1YJZ4_9MUSC</name>
<dbReference type="EMBL" id="EF055981">
    <property type="protein sequence ID" value="ABL86442.1"/>
    <property type="molecule type" value="Genomic_DNA"/>
</dbReference>